<dbReference type="PANTHER" id="PTHR47751">
    <property type="entry name" value="SUPERFAMILY HYDROLASE, PUTATIVE (AFU_ORTHOLOGUE AFUA_2G16580)-RELATED"/>
    <property type="match status" value="1"/>
</dbReference>
<protein>
    <submittedName>
        <fullName evidence="2">Alpha/beta hydrolase family protein</fullName>
    </submittedName>
</protein>
<dbReference type="Gene3D" id="3.40.50.1820">
    <property type="entry name" value="alpha/beta hydrolase"/>
    <property type="match status" value="1"/>
</dbReference>
<dbReference type="OrthoDB" id="9796609at2"/>
<dbReference type="eggNOG" id="COG1073">
    <property type="taxonomic scope" value="Bacteria"/>
</dbReference>
<keyword evidence="3" id="KW-1185">Reference proteome</keyword>
<dbReference type="KEGG" id="nno:NONO_c47380"/>
<sequence>MSEKVSFDSQGLKVAGLLYVPEDAQGALPAVVIGHPVTSVKEQSPANYAEVLVGAGFVVLTFDASYQGESEGTPRQLEDPVVRSEDVKNAVSYLTTRSEVDPDRIGAFGICGSGGYVPFAAQSDKRIKAVATASGVNIGDLFRADPDALAEQIEISNAARTAEARGEANEAVDLLPTTKEQAEQYPDRSMFREAYDFYKTPRGQNENAPNTLAPTSYDRIAQFDSWEFIDAIAPRPLLMFAGSDADTLAHSQTAIGKAKDPKELVLIEGASHVDLYDKRVADVTPELIEFFNDNL</sequence>
<dbReference type="HOGENOM" id="CLU_048587_0_0_11"/>
<dbReference type="InterPro" id="IPR002925">
    <property type="entry name" value="Dienelactn_hydro"/>
</dbReference>
<gene>
    <name evidence="2" type="ORF">NONO_c47380</name>
</gene>
<dbReference type="GO" id="GO:0016787">
    <property type="term" value="F:hydrolase activity"/>
    <property type="evidence" value="ECO:0007669"/>
    <property type="project" value="UniProtKB-KW"/>
</dbReference>
<evidence type="ECO:0000313" key="2">
    <source>
        <dbReference type="EMBL" id="AHH19522.1"/>
    </source>
</evidence>
<dbReference type="EMBL" id="CP006850">
    <property type="protein sequence ID" value="AHH19522.1"/>
    <property type="molecule type" value="Genomic_DNA"/>
</dbReference>
<dbReference type="AlphaFoldDB" id="W5TJX5"/>
<dbReference type="Pfam" id="PF01738">
    <property type="entry name" value="DLH"/>
    <property type="match status" value="1"/>
</dbReference>
<evidence type="ECO:0000313" key="3">
    <source>
        <dbReference type="Proteomes" id="UP000019150"/>
    </source>
</evidence>
<accession>W5TJX5</accession>
<dbReference type="STRING" id="1415166.NONO_c47380"/>
<dbReference type="PATRIC" id="fig|1415166.3.peg.4876"/>
<evidence type="ECO:0000259" key="1">
    <source>
        <dbReference type="Pfam" id="PF01738"/>
    </source>
</evidence>
<organism evidence="2 3">
    <name type="scientific">Nocardia nova SH22a</name>
    <dbReference type="NCBI Taxonomy" id="1415166"/>
    <lineage>
        <taxon>Bacteria</taxon>
        <taxon>Bacillati</taxon>
        <taxon>Actinomycetota</taxon>
        <taxon>Actinomycetes</taxon>
        <taxon>Mycobacteriales</taxon>
        <taxon>Nocardiaceae</taxon>
        <taxon>Nocardia</taxon>
    </lineage>
</organism>
<dbReference type="InterPro" id="IPR029058">
    <property type="entry name" value="AB_hydrolase_fold"/>
</dbReference>
<proteinExistence type="predicted"/>
<keyword evidence="2" id="KW-0378">Hydrolase</keyword>
<dbReference type="SUPFAM" id="SSF53474">
    <property type="entry name" value="alpha/beta-Hydrolases"/>
    <property type="match status" value="1"/>
</dbReference>
<name>W5TJX5_9NOCA</name>
<reference evidence="2 3" key="1">
    <citation type="journal article" date="2014" name="Appl. Environ. Microbiol.">
        <title>Insights into the Microbial Degradation of Rubber and Gutta-Percha by Analysis of the Complete Genome of Nocardia nova SH22a.</title>
        <authorList>
            <person name="Luo Q."/>
            <person name="Hiessl S."/>
            <person name="Poehlein A."/>
            <person name="Daniel R."/>
            <person name="Steinbuchel A."/>
        </authorList>
    </citation>
    <scope>NUCLEOTIDE SEQUENCE [LARGE SCALE GENOMIC DNA]</scope>
    <source>
        <strain evidence="2">SH22a</strain>
    </source>
</reference>
<dbReference type="InterPro" id="IPR051411">
    <property type="entry name" value="Polyketide_trans_af380"/>
</dbReference>
<feature type="domain" description="Dienelactone hydrolase" evidence="1">
    <location>
        <begin position="15"/>
        <end position="141"/>
    </location>
</feature>
<dbReference type="Proteomes" id="UP000019150">
    <property type="component" value="Chromosome"/>
</dbReference>
<dbReference type="Gene3D" id="1.10.10.800">
    <property type="match status" value="1"/>
</dbReference>
<dbReference type="PANTHER" id="PTHR47751:SF1">
    <property type="entry name" value="SUPERFAMILY HYDROLASE, PUTATIVE (AFU_ORTHOLOGUE AFUA_2G16580)-RELATED"/>
    <property type="match status" value="1"/>
</dbReference>